<gene>
    <name evidence="3" type="ORF">H4684_002660</name>
</gene>
<name>A0ABR9H5M4_9BACT</name>
<feature type="transmembrane region" description="Helical" evidence="2">
    <location>
        <begin position="878"/>
        <end position="901"/>
    </location>
</feature>
<keyword evidence="2" id="KW-0472">Membrane</keyword>
<keyword evidence="4" id="KW-1185">Reference proteome</keyword>
<sequence>MPLINEVKIIPCSFRHIIPVRFALCTHTDCTIPDNVLKAFKPGANLPEVNHAYTLRTLDSGYVLATWNSNPTEENIAVFAAKGGRLTMLDGPRSTGFASRPDTIAVPREVSQLYMLFIRIPKSEEEFPSERDKEVWKEMRRNLAADPYEQMQLVTLGKAVNPGLRQYSYEASPTCFHADDLPNHVEEYAEEPGCLLRLRQEGAGVNLFEERKPAESKEWSPQELCGRLSPWKRWDASASPFSAKPLPESTHHDTHVACLADPVGMIYDMVAAYSAGLEDLSLYARWHEPMIVSGELTRLYAESKGRKDNRVIKPPVRPGDCHYEPEQPRAAFLPDLAPYNNFKRSHSEALEYLEDRLNFITGSWQALVQDTRPIYSFQFQLGNFFLSDDQKKPYPVDPATAFNSDEIPADPLTVARLAILAGAFHNIAARLPSFVVLDGLFSQGSPFLGLFERIVGEGSVPGNEYGLLLTQLTSYMADRSKKAGTAARVQPIITAFNRRLGFPPAEPSRTLADGSFAAQVWVNSEFYPIPGEAETADDSAVKKTFDTLHSVVGAFTMPLEIFLKKEFDKLKTAKNQCEIAEREYRSASLGIGKLRKEEAFWAAKVKRAQANLKEAEKGSQRAWSDYLISKTRYAPALDAEKLRLKQAEQSFASAKAGWNNAKDALTRATLDPLGSGKQMRQIEREIQQAKTALISARTELIHSYERHTGAMGMPLRSSDLRVSTHAKIQQKRDRIKSLREEQAQAWQALALSDSMEQKALSDLQENILTWRQSYELRTSTKIERAIARTGFDQTQINHIQTEARFHFVTSLGRAVNALDGCMSGINLIMTAFQLTDELKSARKDLAPFLRDVASVTADGLVVLEMALAKRVRIHSFRLLTVLFHQITGLALGLVMDTLDVFKLMRNKDFDAAAVTFMGGLATFALGAVAVTTSSLLCGAGAFIAGMGTPLAADLFKDDTLETAAKNNYWADASTRKILDSSPIFDPFGKTIVFSSPQEQEAKAAWKDFFAHVHKDVGALYSPRIEMGLAAGNRLQVVTSCISGAILGPVAAGVGVIVRNASGTGGVTVDLDGGQLAREPQDYTVDGIQKTVLEFDVAKILLLVKDRLEKTPGPGDYSIALPSAVFHMFNDDMELFSSARSFLDVSLQRDVTAEDFSENDIAQTQGNFS</sequence>
<feature type="coiled-coil region" evidence="1">
    <location>
        <begin position="679"/>
        <end position="741"/>
    </location>
</feature>
<evidence type="ECO:0000256" key="1">
    <source>
        <dbReference type="SAM" id="Coils"/>
    </source>
</evidence>
<protein>
    <submittedName>
        <fullName evidence="3">Uncharacterized protein</fullName>
    </submittedName>
</protein>
<feature type="transmembrane region" description="Helical" evidence="2">
    <location>
        <begin position="913"/>
        <end position="936"/>
    </location>
</feature>
<organism evidence="3 4">
    <name type="scientific">Desulfomicrobium macestii</name>
    <dbReference type="NCBI Taxonomy" id="90731"/>
    <lineage>
        <taxon>Bacteria</taxon>
        <taxon>Pseudomonadati</taxon>
        <taxon>Thermodesulfobacteriota</taxon>
        <taxon>Desulfovibrionia</taxon>
        <taxon>Desulfovibrionales</taxon>
        <taxon>Desulfomicrobiaceae</taxon>
        <taxon>Desulfomicrobium</taxon>
    </lineage>
</organism>
<accession>A0ABR9H5M4</accession>
<reference evidence="3 4" key="1">
    <citation type="submission" date="2020-10" db="EMBL/GenBank/DDBJ databases">
        <title>Genomic Encyclopedia of Type Strains, Phase IV (KMG-IV): sequencing the most valuable type-strain genomes for metagenomic binning, comparative biology and taxonomic classification.</title>
        <authorList>
            <person name="Goeker M."/>
        </authorList>
    </citation>
    <scope>NUCLEOTIDE SEQUENCE [LARGE SCALE GENOMIC DNA]</scope>
    <source>
        <strain evidence="3 4">DSM 4194</strain>
    </source>
</reference>
<dbReference type="EMBL" id="JADBGG010000020">
    <property type="protein sequence ID" value="MBE1426001.1"/>
    <property type="molecule type" value="Genomic_DNA"/>
</dbReference>
<keyword evidence="1" id="KW-0175">Coiled coil</keyword>
<proteinExistence type="predicted"/>
<evidence type="ECO:0000313" key="4">
    <source>
        <dbReference type="Proteomes" id="UP000639010"/>
    </source>
</evidence>
<dbReference type="Proteomes" id="UP000639010">
    <property type="component" value="Unassembled WGS sequence"/>
</dbReference>
<dbReference type="RefSeq" id="WP_192624089.1">
    <property type="nucleotide sequence ID" value="NZ_JADBGG010000020.1"/>
</dbReference>
<evidence type="ECO:0000256" key="2">
    <source>
        <dbReference type="SAM" id="Phobius"/>
    </source>
</evidence>
<comment type="caution">
    <text evidence="3">The sequence shown here is derived from an EMBL/GenBank/DDBJ whole genome shotgun (WGS) entry which is preliminary data.</text>
</comment>
<keyword evidence="2" id="KW-1133">Transmembrane helix</keyword>
<evidence type="ECO:0000313" key="3">
    <source>
        <dbReference type="EMBL" id="MBE1426001.1"/>
    </source>
</evidence>
<keyword evidence="2" id="KW-0812">Transmembrane</keyword>